<feature type="compositionally biased region" description="Low complexity" evidence="4">
    <location>
        <begin position="1"/>
        <end position="37"/>
    </location>
</feature>
<evidence type="ECO:0000256" key="4">
    <source>
        <dbReference type="SAM" id="MobiDB-lite"/>
    </source>
</evidence>
<evidence type="ECO:0000256" key="1">
    <source>
        <dbReference type="ARBA" id="ARBA00004229"/>
    </source>
</evidence>
<keyword evidence="2" id="KW-0150">Chloroplast</keyword>
<dbReference type="GO" id="GO:0009507">
    <property type="term" value="C:chloroplast"/>
    <property type="evidence" value="ECO:0007669"/>
    <property type="project" value="UniProtKB-SubCell"/>
</dbReference>
<dbReference type="AlphaFoldDB" id="A0A2V0P2N2"/>
<keyword evidence="5" id="KW-0472">Membrane</keyword>
<dbReference type="Gene3D" id="1.10.3460.10">
    <property type="entry name" value="Chlorophyll a/b binding protein domain"/>
    <property type="match status" value="1"/>
</dbReference>
<protein>
    <recommendedName>
        <fullName evidence="8">Chlorophyll a-b binding protein, chloroplastic</fullName>
    </recommendedName>
</protein>
<evidence type="ECO:0000256" key="3">
    <source>
        <dbReference type="ARBA" id="ARBA00022640"/>
    </source>
</evidence>
<keyword evidence="7" id="KW-1185">Reference proteome</keyword>
<keyword evidence="5" id="KW-1133">Transmembrane helix</keyword>
<dbReference type="OrthoDB" id="529642at2759"/>
<feature type="transmembrane region" description="Helical" evidence="5">
    <location>
        <begin position="230"/>
        <end position="255"/>
    </location>
</feature>
<accession>A0A2V0P2N2</accession>
<gene>
    <name evidence="6" type="ORF">Rsub_05883</name>
</gene>
<evidence type="ECO:0008006" key="8">
    <source>
        <dbReference type="Google" id="ProtNLM"/>
    </source>
</evidence>
<keyword evidence="5" id="KW-0812">Transmembrane</keyword>
<dbReference type="InterPro" id="IPR022796">
    <property type="entry name" value="Chloroa_b-bind"/>
</dbReference>
<reference evidence="6 7" key="1">
    <citation type="journal article" date="2018" name="Sci. Rep.">
        <title>Raphidocelis subcapitata (=Pseudokirchneriella subcapitata) provides an insight into genome evolution and environmental adaptations in the Sphaeropleales.</title>
        <authorList>
            <person name="Suzuki S."/>
            <person name="Yamaguchi H."/>
            <person name="Nakajima N."/>
            <person name="Kawachi M."/>
        </authorList>
    </citation>
    <scope>NUCLEOTIDE SEQUENCE [LARGE SCALE GENOMIC DNA]</scope>
    <source>
        <strain evidence="6 7">NIES-35</strain>
    </source>
</reference>
<evidence type="ECO:0000256" key="2">
    <source>
        <dbReference type="ARBA" id="ARBA00022528"/>
    </source>
</evidence>
<feature type="region of interest" description="Disordered" evidence="4">
    <location>
        <begin position="1"/>
        <end position="79"/>
    </location>
</feature>
<sequence length="302" mass="31311">MLARAHPLAGRAAAAGRPRAAPALGPRGPRPGAACRAVPEDKDKQASQPPHLGGGGTPGGKVPSKDISDVSPPSSLRDVGAAVREAAPTYAPAFLAPPLVPTFSRRREIQAGRLAMIGMAAAMAWEIMLPSHPGPMAVTASLAGWSIPTVKLLFGGFVAHGLLGLLWPGSPTFDRANEMDYMRSHPQAIQLGPEGPPTKAYNPITEPSKFFGSSPHFGFTKKNELLHGRLAMLGFLAAVINENATGLGPIGQVAWWLGKAPPISPDWYSNAGLALAAFAAVTTGLAYAAGHAGTTQGEDDIY</sequence>
<feature type="transmembrane region" description="Helical" evidence="5">
    <location>
        <begin position="267"/>
        <end position="288"/>
    </location>
</feature>
<evidence type="ECO:0000313" key="7">
    <source>
        <dbReference type="Proteomes" id="UP000247498"/>
    </source>
</evidence>
<dbReference type="InParanoid" id="A0A2V0P2N2"/>
<dbReference type="SUPFAM" id="SSF103511">
    <property type="entry name" value="Chlorophyll a-b binding protein"/>
    <property type="match status" value="1"/>
</dbReference>
<dbReference type="Proteomes" id="UP000247498">
    <property type="component" value="Unassembled WGS sequence"/>
</dbReference>
<keyword evidence="3" id="KW-0934">Plastid</keyword>
<evidence type="ECO:0000256" key="5">
    <source>
        <dbReference type="SAM" id="Phobius"/>
    </source>
</evidence>
<evidence type="ECO:0000313" key="6">
    <source>
        <dbReference type="EMBL" id="GBF93152.1"/>
    </source>
</evidence>
<organism evidence="6 7">
    <name type="scientific">Raphidocelis subcapitata</name>
    <dbReference type="NCBI Taxonomy" id="307507"/>
    <lineage>
        <taxon>Eukaryota</taxon>
        <taxon>Viridiplantae</taxon>
        <taxon>Chlorophyta</taxon>
        <taxon>core chlorophytes</taxon>
        <taxon>Chlorophyceae</taxon>
        <taxon>CS clade</taxon>
        <taxon>Sphaeropleales</taxon>
        <taxon>Selenastraceae</taxon>
        <taxon>Raphidocelis</taxon>
    </lineage>
</organism>
<proteinExistence type="predicted"/>
<name>A0A2V0P2N2_9CHLO</name>
<comment type="caution">
    <text evidence="6">The sequence shown here is derived from an EMBL/GenBank/DDBJ whole genome shotgun (WGS) entry which is preliminary data.</text>
</comment>
<dbReference type="FunCoup" id="A0A2V0P2N2">
    <property type="interactions" value="618"/>
</dbReference>
<comment type="subcellular location">
    <subcellularLocation>
        <location evidence="1">Plastid</location>
        <location evidence="1">Chloroplast</location>
    </subcellularLocation>
</comment>
<feature type="transmembrane region" description="Helical" evidence="5">
    <location>
        <begin position="152"/>
        <end position="173"/>
    </location>
</feature>
<dbReference type="EMBL" id="BDRX01000038">
    <property type="protein sequence ID" value="GBF93152.1"/>
    <property type="molecule type" value="Genomic_DNA"/>
</dbReference>
<feature type="transmembrane region" description="Helical" evidence="5">
    <location>
        <begin position="114"/>
        <end position="132"/>
    </location>
</feature>
<dbReference type="STRING" id="307507.A0A2V0P2N2"/>
<dbReference type="Pfam" id="PF00504">
    <property type="entry name" value="Chloroa_b-bind"/>
    <property type="match status" value="1"/>
</dbReference>